<dbReference type="GO" id="GO:0030246">
    <property type="term" value="F:carbohydrate binding"/>
    <property type="evidence" value="ECO:0007669"/>
    <property type="project" value="InterPro"/>
</dbReference>
<protein>
    <submittedName>
        <fullName evidence="1">Aldose 1-epimerase family protein</fullName>
    </submittedName>
</protein>
<dbReference type="EMBL" id="CP157484">
    <property type="protein sequence ID" value="XBO40161.1"/>
    <property type="molecule type" value="Genomic_DNA"/>
</dbReference>
<dbReference type="RefSeq" id="WP_406857016.1">
    <property type="nucleotide sequence ID" value="NZ_CP157484.1"/>
</dbReference>
<dbReference type="PANTHER" id="PTHR11122">
    <property type="entry name" value="APOSPORY-ASSOCIATED PROTEIN C-RELATED"/>
    <property type="match status" value="1"/>
</dbReference>
<dbReference type="GO" id="GO:0016853">
    <property type="term" value="F:isomerase activity"/>
    <property type="evidence" value="ECO:0007669"/>
    <property type="project" value="InterPro"/>
</dbReference>
<reference evidence="1" key="1">
    <citation type="submission" date="2024-05" db="EMBL/GenBank/DDBJ databases">
        <authorList>
            <person name="Kim S."/>
            <person name="Heo J."/>
            <person name="Choi H."/>
            <person name="Choi Y."/>
            <person name="Kwon S.-W."/>
            <person name="Kim Y."/>
        </authorList>
    </citation>
    <scope>NUCLEOTIDE SEQUENCE</scope>
    <source>
        <strain evidence="1">KACC 23698</strain>
    </source>
</reference>
<dbReference type="InterPro" id="IPR008183">
    <property type="entry name" value="Aldose_1/G6P_1-epimerase"/>
</dbReference>
<accession>A0AAU7JJ01</accession>
<organism evidence="1">
    <name type="scientific">Alsobacter sp. KACC 23698</name>
    <dbReference type="NCBI Taxonomy" id="3149229"/>
    <lineage>
        <taxon>Bacteria</taxon>
        <taxon>Pseudomonadati</taxon>
        <taxon>Pseudomonadota</taxon>
        <taxon>Alphaproteobacteria</taxon>
        <taxon>Hyphomicrobiales</taxon>
        <taxon>Alsobacteraceae</taxon>
        <taxon>Alsobacter</taxon>
    </lineage>
</organism>
<dbReference type="PANTHER" id="PTHR11122:SF13">
    <property type="entry name" value="GLUCOSE-6-PHOSPHATE 1-EPIMERASE"/>
    <property type="match status" value="1"/>
</dbReference>
<proteinExistence type="predicted"/>
<dbReference type="CDD" id="cd09024">
    <property type="entry name" value="Aldose_epim_lacX"/>
    <property type="match status" value="1"/>
</dbReference>
<dbReference type="SUPFAM" id="SSF74650">
    <property type="entry name" value="Galactose mutarotase-like"/>
    <property type="match status" value="1"/>
</dbReference>
<dbReference type="InterPro" id="IPR037481">
    <property type="entry name" value="LacX"/>
</dbReference>
<dbReference type="Gene3D" id="2.70.98.10">
    <property type="match status" value="1"/>
</dbReference>
<dbReference type="InterPro" id="IPR011013">
    <property type="entry name" value="Gal_mutarotase_sf_dom"/>
</dbReference>
<name>A0AAU7JJ01_9HYPH</name>
<dbReference type="AlphaFoldDB" id="A0AAU7JJ01"/>
<gene>
    <name evidence="1" type="ORF">ABEG18_05110</name>
</gene>
<dbReference type="Pfam" id="PF01263">
    <property type="entry name" value="Aldose_epim"/>
    <property type="match status" value="1"/>
</dbReference>
<dbReference type="GO" id="GO:0005975">
    <property type="term" value="P:carbohydrate metabolic process"/>
    <property type="evidence" value="ECO:0007669"/>
    <property type="project" value="InterPro"/>
</dbReference>
<sequence>MIILEDARLRAAISPHGAELQSLTPAGGEDVMWGAGPEWPRHSPLLFPIVGRLEGEALLHEGRVHRMPKHGFARDSAFHVAARDRASCILELRDTPATRALYPFAFTLTLTYRIQDGALTIDYAVANPGTEPLPFSLGAHPAFRWPLGDAPKTAHALTFEREETAPVRRLVGEKLGPGRPTPVEGRTLWLREDLFADDALVFDQVDSRSVTYGAPGGPWVRVSWSGFRELGVWMKPGADFLCIEPWRGYDTPVEFDGPFVDKPGVMTLAPGDAARFALTIAPSPAA</sequence>
<evidence type="ECO:0000313" key="1">
    <source>
        <dbReference type="EMBL" id="XBO40161.1"/>
    </source>
</evidence>
<dbReference type="InterPro" id="IPR014718">
    <property type="entry name" value="GH-type_carb-bd"/>
</dbReference>